<dbReference type="AlphaFoldDB" id="A0A9Q0QY76"/>
<dbReference type="OrthoDB" id="547665at2759"/>
<gene>
    <name evidence="18" type="ORF">NE237_001541</name>
</gene>
<keyword evidence="9" id="KW-0067">ATP-binding</keyword>
<dbReference type="SUPFAM" id="SSF56112">
    <property type="entry name" value="Protein kinase-like (PK-like)"/>
    <property type="match status" value="1"/>
</dbReference>
<evidence type="ECO:0000256" key="14">
    <source>
        <dbReference type="ARBA" id="ARBA00048679"/>
    </source>
</evidence>
<keyword evidence="3" id="KW-0723">Serine/threonine-protein kinase</keyword>
<dbReference type="GO" id="GO:0004674">
    <property type="term" value="F:protein serine/threonine kinase activity"/>
    <property type="evidence" value="ECO:0007669"/>
    <property type="project" value="UniProtKB-KW"/>
</dbReference>
<dbReference type="InterPro" id="IPR008271">
    <property type="entry name" value="Ser/Thr_kinase_AS"/>
</dbReference>
<keyword evidence="4" id="KW-0808">Transferase</keyword>
<sequence length="428" mass="48028">MGSQGKAPPLLPLENLWKYGWVGTVGLYDPNGCLPQRLLHLNLSATPFLQGNQSTYNIPSTLFNCSTETERDTSRCYDNELISCLGVPGHQVYISDHSDLLSLSSLCFSFCKKVKTLSCSLPPTDKDRGEFIGEFITLSDPEFYLILSWSQPRPGRSEAKERHCRLNNSTDSTTGPETECGLPTSLSPAALGVIIGFFLLIVATMMSIKLYLDYRDYKSDKIEKENQKSWEKEDMTIALVYEFLPNESLEKFIISRDIKRTLLGREKLQDIAIGIAKGIEYLHQGCDQCILHFDIKPHNILLDDNFNPKISDFGLAKLCSKDESAISMTIARGTMGYIAPKMFSRNFGHASHKSDVYSFGIMLLEMVGGRKNIDDTVENTGQVYFSQWIYNHLKQGKELEIMIDEDGDTGIATKANNYRALVHPVVPS</sequence>
<keyword evidence="19" id="KW-1185">Reference proteome</keyword>
<dbReference type="FunFam" id="1.10.510.10:FF:001023">
    <property type="entry name" value="Os07g0541700 protein"/>
    <property type="match status" value="1"/>
</dbReference>
<keyword evidence="5 16" id="KW-0812">Transmembrane</keyword>
<dbReference type="PROSITE" id="PS50011">
    <property type="entry name" value="PROTEIN_KINASE_DOM"/>
    <property type="match status" value="1"/>
</dbReference>
<feature type="compositionally biased region" description="Polar residues" evidence="15">
    <location>
        <begin position="166"/>
        <end position="176"/>
    </location>
</feature>
<evidence type="ECO:0000256" key="1">
    <source>
        <dbReference type="ARBA" id="ARBA00004479"/>
    </source>
</evidence>
<evidence type="ECO:0000256" key="6">
    <source>
        <dbReference type="ARBA" id="ARBA00022729"/>
    </source>
</evidence>
<dbReference type="InterPro" id="IPR011009">
    <property type="entry name" value="Kinase-like_dom_sf"/>
</dbReference>
<dbReference type="Proteomes" id="UP001141806">
    <property type="component" value="Unassembled WGS sequence"/>
</dbReference>
<keyword evidence="11 16" id="KW-0472">Membrane</keyword>
<evidence type="ECO:0000313" key="19">
    <source>
        <dbReference type="Proteomes" id="UP001141806"/>
    </source>
</evidence>
<feature type="region of interest" description="Disordered" evidence="15">
    <location>
        <begin position="159"/>
        <end position="179"/>
    </location>
</feature>
<reference evidence="18" key="1">
    <citation type="journal article" date="2023" name="Plant J.">
        <title>The genome of the king protea, Protea cynaroides.</title>
        <authorList>
            <person name="Chang J."/>
            <person name="Duong T.A."/>
            <person name="Schoeman C."/>
            <person name="Ma X."/>
            <person name="Roodt D."/>
            <person name="Barker N."/>
            <person name="Li Z."/>
            <person name="Van de Peer Y."/>
            <person name="Mizrachi E."/>
        </authorList>
    </citation>
    <scope>NUCLEOTIDE SEQUENCE</scope>
    <source>
        <tissue evidence="18">Young leaves</tissue>
    </source>
</reference>
<keyword evidence="12" id="KW-0325">Glycoprotein</keyword>
<evidence type="ECO:0000256" key="16">
    <source>
        <dbReference type="SAM" id="Phobius"/>
    </source>
</evidence>
<evidence type="ECO:0000256" key="9">
    <source>
        <dbReference type="ARBA" id="ARBA00022840"/>
    </source>
</evidence>
<organism evidence="18 19">
    <name type="scientific">Protea cynaroides</name>
    <dbReference type="NCBI Taxonomy" id="273540"/>
    <lineage>
        <taxon>Eukaryota</taxon>
        <taxon>Viridiplantae</taxon>
        <taxon>Streptophyta</taxon>
        <taxon>Embryophyta</taxon>
        <taxon>Tracheophyta</taxon>
        <taxon>Spermatophyta</taxon>
        <taxon>Magnoliopsida</taxon>
        <taxon>Proteales</taxon>
        <taxon>Proteaceae</taxon>
        <taxon>Protea</taxon>
    </lineage>
</organism>
<dbReference type="GO" id="GO:0005524">
    <property type="term" value="F:ATP binding"/>
    <property type="evidence" value="ECO:0007669"/>
    <property type="project" value="UniProtKB-KW"/>
</dbReference>
<keyword evidence="7" id="KW-0547">Nucleotide-binding</keyword>
<feature type="transmembrane region" description="Helical" evidence="16">
    <location>
        <begin position="189"/>
        <end position="212"/>
    </location>
</feature>
<keyword evidence="8" id="KW-0418">Kinase</keyword>
<accession>A0A9Q0QY76</accession>
<feature type="domain" description="Protein kinase" evidence="17">
    <location>
        <begin position="132"/>
        <end position="426"/>
    </location>
</feature>
<dbReference type="EC" id="2.7.11.1" evidence="2"/>
<protein>
    <recommendedName>
        <fullName evidence="2">non-specific serine/threonine protein kinase</fullName>
        <ecNumber evidence="2">2.7.11.1</ecNumber>
    </recommendedName>
</protein>
<evidence type="ECO:0000256" key="13">
    <source>
        <dbReference type="ARBA" id="ARBA00047899"/>
    </source>
</evidence>
<evidence type="ECO:0000256" key="5">
    <source>
        <dbReference type="ARBA" id="ARBA00022692"/>
    </source>
</evidence>
<comment type="caution">
    <text evidence="18">The sequence shown here is derived from an EMBL/GenBank/DDBJ whole genome shotgun (WGS) entry which is preliminary data.</text>
</comment>
<proteinExistence type="predicted"/>
<dbReference type="PROSITE" id="PS00108">
    <property type="entry name" value="PROTEIN_KINASE_ST"/>
    <property type="match status" value="1"/>
</dbReference>
<evidence type="ECO:0000256" key="15">
    <source>
        <dbReference type="SAM" id="MobiDB-lite"/>
    </source>
</evidence>
<dbReference type="Pfam" id="PF00069">
    <property type="entry name" value="Pkinase"/>
    <property type="match status" value="1"/>
</dbReference>
<keyword evidence="6" id="KW-0732">Signal</keyword>
<comment type="subcellular location">
    <subcellularLocation>
        <location evidence="1">Membrane</location>
        <topology evidence="1">Single-pass type I membrane protein</topology>
    </subcellularLocation>
</comment>
<evidence type="ECO:0000256" key="2">
    <source>
        <dbReference type="ARBA" id="ARBA00012513"/>
    </source>
</evidence>
<comment type="catalytic activity">
    <reaction evidence="13">
        <text>L-threonyl-[protein] + ATP = O-phospho-L-threonyl-[protein] + ADP + H(+)</text>
        <dbReference type="Rhea" id="RHEA:46608"/>
        <dbReference type="Rhea" id="RHEA-COMP:11060"/>
        <dbReference type="Rhea" id="RHEA-COMP:11605"/>
        <dbReference type="ChEBI" id="CHEBI:15378"/>
        <dbReference type="ChEBI" id="CHEBI:30013"/>
        <dbReference type="ChEBI" id="CHEBI:30616"/>
        <dbReference type="ChEBI" id="CHEBI:61977"/>
        <dbReference type="ChEBI" id="CHEBI:456216"/>
        <dbReference type="EC" id="2.7.11.1"/>
    </reaction>
</comment>
<evidence type="ECO:0000313" key="18">
    <source>
        <dbReference type="EMBL" id="KAJ4976435.1"/>
    </source>
</evidence>
<dbReference type="InterPro" id="IPR000719">
    <property type="entry name" value="Prot_kinase_dom"/>
</dbReference>
<evidence type="ECO:0000256" key="10">
    <source>
        <dbReference type="ARBA" id="ARBA00022989"/>
    </source>
</evidence>
<dbReference type="SMART" id="SM00220">
    <property type="entry name" value="S_TKc"/>
    <property type="match status" value="1"/>
</dbReference>
<dbReference type="GO" id="GO:0016020">
    <property type="term" value="C:membrane"/>
    <property type="evidence" value="ECO:0007669"/>
    <property type="project" value="UniProtKB-SubCell"/>
</dbReference>
<evidence type="ECO:0000259" key="17">
    <source>
        <dbReference type="PROSITE" id="PS50011"/>
    </source>
</evidence>
<dbReference type="InterPro" id="IPR045874">
    <property type="entry name" value="LRK10/LRL21-25-like"/>
</dbReference>
<evidence type="ECO:0000256" key="4">
    <source>
        <dbReference type="ARBA" id="ARBA00022679"/>
    </source>
</evidence>
<evidence type="ECO:0000256" key="3">
    <source>
        <dbReference type="ARBA" id="ARBA00022527"/>
    </source>
</evidence>
<evidence type="ECO:0000256" key="12">
    <source>
        <dbReference type="ARBA" id="ARBA00023180"/>
    </source>
</evidence>
<dbReference type="EMBL" id="JAMYWD010000003">
    <property type="protein sequence ID" value="KAJ4976435.1"/>
    <property type="molecule type" value="Genomic_DNA"/>
</dbReference>
<keyword evidence="10 16" id="KW-1133">Transmembrane helix</keyword>
<dbReference type="Gene3D" id="1.10.510.10">
    <property type="entry name" value="Transferase(Phosphotransferase) domain 1"/>
    <property type="match status" value="1"/>
</dbReference>
<dbReference type="PANTHER" id="PTHR27009">
    <property type="entry name" value="RUST RESISTANCE KINASE LR10-RELATED"/>
    <property type="match status" value="1"/>
</dbReference>
<evidence type="ECO:0000256" key="7">
    <source>
        <dbReference type="ARBA" id="ARBA00022741"/>
    </source>
</evidence>
<name>A0A9Q0QY76_9MAGN</name>
<comment type="catalytic activity">
    <reaction evidence="14">
        <text>L-seryl-[protein] + ATP = O-phospho-L-seryl-[protein] + ADP + H(+)</text>
        <dbReference type="Rhea" id="RHEA:17989"/>
        <dbReference type="Rhea" id="RHEA-COMP:9863"/>
        <dbReference type="Rhea" id="RHEA-COMP:11604"/>
        <dbReference type="ChEBI" id="CHEBI:15378"/>
        <dbReference type="ChEBI" id="CHEBI:29999"/>
        <dbReference type="ChEBI" id="CHEBI:30616"/>
        <dbReference type="ChEBI" id="CHEBI:83421"/>
        <dbReference type="ChEBI" id="CHEBI:456216"/>
        <dbReference type="EC" id="2.7.11.1"/>
    </reaction>
</comment>
<evidence type="ECO:0000256" key="8">
    <source>
        <dbReference type="ARBA" id="ARBA00022777"/>
    </source>
</evidence>
<evidence type="ECO:0000256" key="11">
    <source>
        <dbReference type="ARBA" id="ARBA00023136"/>
    </source>
</evidence>